<comment type="caution">
    <text evidence="4">The sequence shown here is derived from an EMBL/GenBank/DDBJ whole genome shotgun (WGS) entry which is preliminary data.</text>
</comment>
<evidence type="ECO:0000256" key="2">
    <source>
        <dbReference type="ARBA" id="ARBA00022980"/>
    </source>
</evidence>
<dbReference type="Gene3D" id="4.10.410.60">
    <property type="match status" value="1"/>
</dbReference>
<keyword evidence="3" id="KW-0687">Ribonucleoprotein</keyword>
<dbReference type="Proteomes" id="UP000790833">
    <property type="component" value="Unassembled WGS sequence"/>
</dbReference>
<dbReference type="AlphaFoldDB" id="A0A9P7VCA3"/>
<accession>A0A9P7VCA3</accession>
<reference evidence="4" key="1">
    <citation type="submission" date="2021-03" db="EMBL/GenBank/DDBJ databases">
        <authorList>
            <person name="Palmer J.M."/>
        </authorList>
    </citation>
    <scope>NUCLEOTIDE SEQUENCE</scope>
    <source>
        <strain evidence="4">ARV_011</strain>
    </source>
</reference>
<proteinExistence type="inferred from homology"/>
<keyword evidence="5" id="KW-1185">Reference proteome</keyword>
<keyword evidence="2" id="KW-0689">Ribosomal protein</keyword>
<dbReference type="GO" id="GO:0005840">
    <property type="term" value="C:ribosome"/>
    <property type="evidence" value="ECO:0007669"/>
    <property type="project" value="UniProtKB-KW"/>
</dbReference>
<evidence type="ECO:0000256" key="1">
    <source>
        <dbReference type="ARBA" id="ARBA00006598"/>
    </source>
</evidence>
<dbReference type="OrthoDB" id="162638at2759"/>
<evidence type="ECO:0000313" key="5">
    <source>
        <dbReference type="Proteomes" id="UP000790833"/>
    </source>
</evidence>
<sequence length="89" mass="9854">MLGNIFESNLRAAFRRPAVQMLMQLRSKSRIHKAAAKRFVKAGEGFKRRQAGRNHGNGGFSASSMSHLNGYVRVDNKGGHVSKLKKMLG</sequence>
<dbReference type="GO" id="GO:0003735">
    <property type="term" value="F:structural constituent of ribosome"/>
    <property type="evidence" value="ECO:0007669"/>
    <property type="project" value="InterPro"/>
</dbReference>
<evidence type="ECO:0008006" key="6">
    <source>
        <dbReference type="Google" id="ProtNLM"/>
    </source>
</evidence>
<organism evidence="4 5">
    <name type="scientific">Scheffersomyces spartinae</name>
    <dbReference type="NCBI Taxonomy" id="45513"/>
    <lineage>
        <taxon>Eukaryota</taxon>
        <taxon>Fungi</taxon>
        <taxon>Dikarya</taxon>
        <taxon>Ascomycota</taxon>
        <taxon>Saccharomycotina</taxon>
        <taxon>Pichiomycetes</taxon>
        <taxon>Debaryomycetaceae</taxon>
        <taxon>Scheffersomyces</taxon>
    </lineage>
</organism>
<dbReference type="InterPro" id="IPR037229">
    <property type="entry name" value="Ribosomal_bL35_sf"/>
</dbReference>
<dbReference type="InterPro" id="IPR021137">
    <property type="entry name" value="Ribosomal_bL35-like"/>
</dbReference>
<dbReference type="GO" id="GO:0006412">
    <property type="term" value="P:translation"/>
    <property type="evidence" value="ECO:0007669"/>
    <property type="project" value="InterPro"/>
</dbReference>
<evidence type="ECO:0000256" key="3">
    <source>
        <dbReference type="ARBA" id="ARBA00023274"/>
    </source>
</evidence>
<dbReference type="EMBL" id="JAHMUF010000004">
    <property type="protein sequence ID" value="KAG7195168.1"/>
    <property type="molecule type" value="Genomic_DNA"/>
</dbReference>
<name>A0A9P7VCA3_9ASCO</name>
<evidence type="ECO:0000313" key="4">
    <source>
        <dbReference type="EMBL" id="KAG7195168.1"/>
    </source>
</evidence>
<protein>
    <recommendedName>
        <fullName evidence="6">50S ribosomal protein L35</fullName>
    </recommendedName>
</protein>
<gene>
    <name evidence="4" type="ORF">KQ657_003692</name>
</gene>
<dbReference type="SUPFAM" id="SSF143034">
    <property type="entry name" value="L35p-like"/>
    <property type="match status" value="1"/>
</dbReference>
<dbReference type="Pfam" id="PF01632">
    <property type="entry name" value="Ribosomal_L35p"/>
    <property type="match status" value="1"/>
</dbReference>
<dbReference type="GO" id="GO:1990904">
    <property type="term" value="C:ribonucleoprotein complex"/>
    <property type="evidence" value="ECO:0007669"/>
    <property type="project" value="UniProtKB-KW"/>
</dbReference>
<dbReference type="RefSeq" id="XP_043050715.1">
    <property type="nucleotide sequence ID" value="XM_043194391.1"/>
</dbReference>
<comment type="similarity">
    <text evidence="1">Belongs to the bacterial ribosomal protein bL35 family.</text>
</comment>
<dbReference type="GeneID" id="66117066"/>